<dbReference type="InterPro" id="IPR004328">
    <property type="entry name" value="BRO1_dom"/>
</dbReference>
<keyword evidence="4" id="KW-0967">Endosome</keyword>
<feature type="domain" description="BRO1" evidence="6">
    <location>
        <begin position="1"/>
        <end position="368"/>
    </location>
</feature>
<dbReference type="PROSITE" id="PS51180">
    <property type="entry name" value="BRO1"/>
    <property type="match status" value="1"/>
</dbReference>
<dbReference type="Pfam" id="PF03097">
    <property type="entry name" value="BRO1"/>
    <property type="match status" value="1"/>
</dbReference>
<evidence type="ECO:0000259" key="6">
    <source>
        <dbReference type="PROSITE" id="PS51180"/>
    </source>
</evidence>
<dbReference type="GO" id="GO:0005768">
    <property type="term" value="C:endosome"/>
    <property type="evidence" value="ECO:0007669"/>
    <property type="project" value="UniProtKB-SubCell"/>
</dbReference>
<dbReference type="Proteomes" id="UP000238350">
    <property type="component" value="Unassembled WGS sequence"/>
</dbReference>
<dbReference type="GO" id="GO:0043328">
    <property type="term" value="P:protein transport to vacuole involved in ubiquitin-dependent protein catabolic process via the multivesicular body sorting pathway"/>
    <property type="evidence" value="ECO:0007669"/>
    <property type="project" value="TreeGrafter"/>
</dbReference>
<dbReference type="AlphaFoldDB" id="A0A2T0FDG1"/>
<organism evidence="7 8">
    <name type="scientific">Wickerhamiella sorbophila</name>
    <dbReference type="NCBI Taxonomy" id="45607"/>
    <lineage>
        <taxon>Eukaryota</taxon>
        <taxon>Fungi</taxon>
        <taxon>Dikarya</taxon>
        <taxon>Ascomycota</taxon>
        <taxon>Saccharomycotina</taxon>
        <taxon>Dipodascomycetes</taxon>
        <taxon>Dipodascales</taxon>
        <taxon>Trichomonascaceae</taxon>
        <taxon>Wickerhamiella</taxon>
    </lineage>
</organism>
<dbReference type="Pfam" id="PF13949">
    <property type="entry name" value="ALIX_LYPXL_bnd"/>
    <property type="match status" value="1"/>
</dbReference>
<evidence type="ECO:0000256" key="3">
    <source>
        <dbReference type="ARBA" id="ARBA00022490"/>
    </source>
</evidence>
<dbReference type="Gene3D" id="1.25.40.280">
    <property type="entry name" value="alix/aip1 like domains"/>
    <property type="match status" value="1"/>
</dbReference>
<dbReference type="SMART" id="SM01041">
    <property type="entry name" value="BRO1"/>
    <property type="match status" value="1"/>
</dbReference>
<dbReference type="GeneID" id="36514416"/>
<dbReference type="InterPro" id="IPR025304">
    <property type="entry name" value="ALIX_V_dom"/>
</dbReference>
<dbReference type="STRING" id="45607.A0A2T0FDG1"/>
<dbReference type="OrthoDB" id="2141925at2759"/>
<evidence type="ECO:0000256" key="5">
    <source>
        <dbReference type="ARBA" id="ARBA00041284"/>
    </source>
</evidence>
<keyword evidence="8" id="KW-1185">Reference proteome</keyword>
<dbReference type="InterPro" id="IPR038499">
    <property type="entry name" value="BRO1_sf"/>
</dbReference>
<dbReference type="EMBL" id="NDIQ01000001">
    <property type="protein sequence ID" value="PRT53048.1"/>
    <property type="molecule type" value="Genomic_DNA"/>
</dbReference>
<dbReference type="PANTHER" id="PTHR23030">
    <property type="entry name" value="PCD6 INTERACTING PROTEIN-RELATED"/>
    <property type="match status" value="1"/>
</dbReference>
<dbReference type="Gene3D" id="1.20.120.560">
    <property type="entry name" value="alix/aip1 in complex with the ypdl late domain"/>
    <property type="match status" value="1"/>
</dbReference>
<comment type="caution">
    <text evidence="7">The sequence shown here is derived from an EMBL/GenBank/DDBJ whole genome shotgun (WGS) entry which is preliminary data.</text>
</comment>
<evidence type="ECO:0000313" key="8">
    <source>
        <dbReference type="Proteomes" id="UP000238350"/>
    </source>
</evidence>
<sequence length="692" mass="77319">MIALPLKQAQPIDWVAPLRSYLTNVYGSSNEFASEITTFNSMRESVSDPPLTTSGRDLLYRYFGQLDLLDMRIPLSDRGCRIKFEWRNLFDGETVVQSSAAFEKACVLFNLAAVQSHIGATNDHKTSYAAYQAAAGIFKFISESFLHAPTIDCASETAQTLSVLMLAQAQHAFLNRAIEGQTKPGLLSKLSKSAADRYAEAGTRLEALYNDESWGESEWYEHCNVQAQTMLGNANLYMSLHLDSTKKFGAAIAHMKEAKTIFKELPESDQSYELACEKLKTMERDNDLIYHEVVSAVFEDLPATDAAKPTPLEKLYIDQNVASKVVGRDLFSRVIPLDVHERASMYSEEKAQMLRNEQEKVDVADEELKSALEFMDLPRSASMLRHPDQSAEDISGVPGLVKEWSQEVSSAGPLVFDLAARRQRILDRVQTGVETHSAQRIKQSLIAAVATDNELEASHNRCKADVDILRQGFGAGSPLSQSFVFSATSAISLLDLDDSERATVNESLENVLNDVVKLQKIHNERRKVFAEFKEKVHADDISDKLVAHRKTAHIEEALFKPELAKFSPYIQRVDSTVRHQTILLNELSNLWKQTLASPIVRKQASDRESVLSQRAVAIERYRQAYETWLAIKEGLNRAHKFYDDLEGSIVPDMGSLSISATNTGQAPVLPPKPSDFSGYTMPSAYDSSLYQR</sequence>
<evidence type="ECO:0000256" key="1">
    <source>
        <dbReference type="ARBA" id="ARBA00004177"/>
    </source>
</evidence>
<evidence type="ECO:0000313" key="7">
    <source>
        <dbReference type="EMBL" id="PRT53048.1"/>
    </source>
</evidence>
<evidence type="ECO:0000256" key="4">
    <source>
        <dbReference type="ARBA" id="ARBA00022753"/>
    </source>
</evidence>
<reference evidence="7 8" key="1">
    <citation type="submission" date="2017-04" db="EMBL/GenBank/DDBJ databases">
        <title>Genome sequencing of [Candida] sorbophila.</title>
        <authorList>
            <person name="Ahn J.O."/>
        </authorList>
    </citation>
    <scope>NUCLEOTIDE SEQUENCE [LARGE SCALE GENOMIC DNA]</scope>
    <source>
        <strain evidence="7 8">DS02</strain>
    </source>
</reference>
<dbReference type="RefSeq" id="XP_024662994.1">
    <property type="nucleotide sequence ID" value="XM_024807225.1"/>
</dbReference>
<protein>
    <recommendedName>
        <fullName evidence="5">BRO domain-containing protein 1</fullName>
    </recommendedName>
</protein>
<dbReference type="Gene3D" id="1.20.140.50">
    <property type="entry name" value="alix/aip1 like domains"/>
    <property type="match status" value="1"/>
</dbReference>
<comment type="subcellular location">
    <subcellularLocation>
        <location evidence="2">Cytoplasm</location>
    </subcellularLocation>
    <subcellularLocation>
        <location evidence="1">Endosome</location>
    </subcellularLocation>
</comment>
<accession>A0A2T0FDG1</accession>
<gene>
    <name evidence="7" type="ORF">B9G98_00667</name>
</gene>
<keyword evidence="3" id="KW-0963">Cytoplasm</keyword>
<name>A0A2T0FDG1_9ASCO</name>
<dbReference type="PANTHER" id="PTHR23030:SF30">
    <property type="entry name" value="TYROSINE-PROTEIN PHOSPHATASE NON-RECEPTOR TYPE 23"/>
    <property type="match status" value="1"/>
</dbReference>
<evidence type="ECO:0000256" key="2">
    <source>
        <dbReference type="ARBA" id="ARBA00004496"/>
    </source>
</evidence>
<proteinExistence type="predicted"/>